<evidence type="ECO:0000313" key="3">
    <source>
        <dbReference type="Proteomes" id="UP000177006"/>
    </source>
</evidence>
<evidence type="ECO:0000313" key="2">
    <source>
        <dbReference type="EMBL" id="OGD62601.1"/>
    </source>
</evidence>
<dbReference type="STRING" id="1797457.A2160_06250"/>
<keyword evidence="1" id="KW-0472">Membrane</keyword>
<feature type="transmembrane region" description="Helical" evidence="1">
    <location>
        <begin position="45"/>
        <end position="66"/>
    </location>
</feature>
<dbReference type="Proteomes" id="UP000177006">
    <property type="component" value="Unassembled WGS sequence"/>
</dbReference>
<name>A0A1F5E5L2_9BACT</name>
<keyword evidence="1" id="KW-1133">Transmembrane helix</keyword>
<organism evidence="2 3">
    <name type="scientific">Candidatus Beckwithbacteria bacterium RBG_13_42_9</name>
    <dbReference type="NCBI Taxonomy" id="1797457"/>
    <lineage>
        <taxon>Bacteria</taxon>
        <taxon>Candidatus Beckwithiibacteriota</taxon>
    </lineage>
</organism>
<proteinExistence type="predicted"/>
<dbReference type="AlphaFoldDB" id="A0A1F5E5L2"/>
<evidence type="ECO:0000256" key="1">
    <source>
        <dbReference type="SAM" id="Phobius"/>
    </source>
</evidence>
<evidence type="ECO:0008006" key="4">
    <source>
        <dbReference type="Google" id="ProtNLM"/>
    </source>
</evidence>
<protein>
    <recommendedName>
        <fullName evidence="4">Prepilin-type N-terminal cleavage/methylation domain-containing protein</fullName>
    </recommendedName>
</protein>
<reference evidence="2 3" key="1">
    <citation type="journal article" date="2016" name="Nat. Commun.">
        <title>Thousands of microbial genomes shed light on interconnected biogeochemical processes in an aquifer system.</title>
        <authorList>
            <person name="Anantharaman K."/>
            <person name="Brown C.T."/>
            <person name="Hug L.A."/>
            <person name="Sharon I."/>
            <person name="Castelle C.J."/>
            <person name="Probst A.J."/>
            <person name="Thomas B.C."/>
            <person name="Singh A."/>
            <person name="Wilkins M.J."/>
            <person name="Karaoz U."/>
            <person name="Brodie E.L."/>
            <person name="Williams K.H."/>
            <person name="Hubbard S.S."/>
            <person name="Banfield J.F."/>
        </authorList>
    </citation>
    <scope>NUCLEOTIDE SEQUENCE [LARGE SCALE GENOMIC DNA]</scope>
</reference>
<comment type="caution">
    <text evidence="2">The sequence shown here is derived from an EMBL/GenBank/DDBJ whole genome shotgun (WGS) entry which is preliminary data.</text>
</comment>
<keyword evidence="1" id="KW-0812">Transmembrane</keyword>
<dbReference type="EMBL" id="MEZK01000020">
    <property type="protein sequence ID" value="OGD62601.1"/>
    <property type="molecule type" value="Genomic_DNA"/>
</dbReference>
<gene>
    <name evidence="2" type="ORF">A2160_06250</name>
</gene>
<sequence>MNRSDANLQIHTSYANKFIRGIRIQLASFASALRHSHAGFTLVELLLYASIVGAVVLSMAGFLSLLMQSRVKNQTISEVEQQGVQVMQIITQTSRNAASLNSPTQGQTASSLSLDATVFDLSSGTIRITEGGSPISLTNSRVTASALTFKNLSRTDTPGTIRIQFTLTHVNPQGRNEYNFSKTFYGSASLR</sequence>
<accession>A0A1F5E5L2</accession>